<organism evidence="2 3">
    <name type="scientific">Erysiphe neolycopersici</name>
    <dbReference type="NCBI Taxonomy" id="212602"/>
    <lineage>
        <taxon>Eukaryota</taxon>
        <taxon>Fungi</taxon>
        <taxon>Dikarya</taxon>
        <taxon>Ascomycota</taxon>
        <taxon>Pezizomycotina</taxon>
        <taxon>Leotiomycetes</taxon>
        <taxon>Erysiphales</taxon>
        <taxon>Erysiphaceae</taxon>
        <taxon>Erysiphe</taxon>
    </lineage>
</organism>
<evidence type="ECO:0000313" key="2">
    <source>
        <dbReference type="EMBL" id="RKF54409.1"/>
    </source>
</evidence>
<comment type="caution">
    <text evidence="2">The sequence shown here is derived from an EMBL/GenBank/DDBJ whole genome shotgun (WGS) entry which is preliminary data.</text>
</comment>
<name>A0A420HAE8_9PEZI</name>
<accession>A0A420HAE8</accession>
<feature type="compositionally biased region" description="Basic and acidic residues" evidence="1">
    <location>
        <begin position="25"/>
        <end position="37"/>
    </location>
</feature>
<gene>
    <name evidence="2" type="ORF">OnM2_097032</name>
</gene>
<feature type="non-terminal residue" evidence="2">
    <location>
        <position position="1"/>
    </location>
</feature>
<protein>
    <submittedName>
        <fullName evidence="2">Putative eka-like protein</fullName>
    </submittedName>
</protein>
<evidence type="ECO:0000313" key="3">
    <source>
        <dbReference type="Proteomes" id="UP000286134"/>
    </source>
</evidence>
<dbReference type="AlphaFoldDB" id="A0A420HAE8"/>
<feature type="region of interest" description="Disordered" evidence="1">
    <location>
        <begin position="1"/>
        <end position="68"/>
    </location>
</feature>
<dbReference type="Proteomes" id="UP000286134">
    <property type="component" value="Unassembled WGS sequence"/>
</dbReference>
<dbReference type="OrthoDB" id="10412931at2759"/>
<proteinExistence type="predicted"/>
<dbReference type="EMBL" id="MCFK01009786">
    <property type="protein sequence ID" value="RKF54409.1"/>
    <property type="molecule type" value="Genomic_DNA"/>
</dbReference>
<reference evidence="2 3" key="1">
    <citation type="journal article" date="2018" name="BMC Genomics">
        <title>Comparative genome analyses reveal sequence features reflecting distinct modes of host-adaptation between dicot and monocot powdery mildew.</title>
        <authorList>
            <person name="Wu Y."/>
            <person name="Ma X."/>
            <person name="Pan Z."/>
            <person name="Kale S.D."/>
            <person name="Song Y."/>
            <person name="King H."/>
            <person name="Zhang Q."/>
            <person name="Presley C."/>
            <person name="Deng X."/>
            <person name="Wei C.I."/>
            <person name="Xiao S."/>
        </authorList>
    </citation>
    <scope>NUCLEOTIDE SEQUENCE [LARGE SCALE GENOMIC DNA]</scope>
    <source>
        <strain evidence="2">UMSG2</strain>
    </source>
</reference>
<evidence type="ECO:0000256" key="1">
    <source>
        <dbReference type="SAM" id="MobiDB-lite"/>
    </source>
</evidence>
<sequence>ESIPSTPIEETDSHVCKINQPHQQNTERSKIPEETSRKTYIAPSHSQAHDLRAKITQRSENSPVKALKAHDVPPELRKIIEAEKSRAAKITANLRTCTIAINGVQMVLSTDGVDGNKESSQGLLIYLPAEIAQFMANGPPL</sequence>
<keyword evidence="3" id="KW-1185">Reference proteome</keyword>